<keyword evidence="3" id="KW-1185">Reference proteome</keyword>
<dbReference type="Pfam" id="PF13480">
    <property type="entry name" value="Acetyltransf_6"/>
    <property type="match status" value="1"/>
</dbReference>
<dbReference type="Gene3D" id="3.40.630.30">
    <property type="match status" value="1"/>
</dbReference>
<name>A0ABP9A475_9ACTN</name>
<evidence type="ECO:0000313" key="2">
    <source>
        <dbReference type="EMBL" id="GAA4773354.1"/>
    </source>
</evidence>
<dbReference type="RefSeq" id="WP_345612527.1">
    <property type="nucleotide sequence ID" value="NZ_BAABJV010000004.1"/>
</dbReference>
<evidence type="ECO:0000259" key="1">
    <source>
        <dbReference type="Pfam" id="PF13480"/>
    </source>
</evidence>
<protein>
    <submittedName>
        <fullName evidence="2">GNAT family N-acetyltransferase</fullName>
    </submittedName>
</protein>
<gene>
    <name evidence="2" type="ORF">GCM10023329_21420</name>
</gene>
<reference evidence="3" key="1">
    <citation type="journal article" date="2019" name="Int. J. Syst. Evol. Microbiol.">
        <title>The Global Catalogue of Microorganisms (GCM) 10K type strain sequencing project: providing services to taxonomists for standard genome sequencing and annotation.</title>
        <authorList>
            <consortium name="The Broad Institute Genomics Platform"/>
            <consortium name="The Broad Institute Genome Sequencing Center for Infectious Disease"/>
            <person name="Wu L."/>
            <person name="Ma J."/>
        </authorList>
    </citation>
    <scope>NUCLEOTIDE SEQUENCE [LARGE SCALE GENOMIC DNA]</scope>
    <source>
        <strain evidence="3">JCM 18324</strain>
    </source>
</reference>
<sequence length="399" mass="43661">MAAVHPGPEAPSETGVALCRDPDAFAALGPEWDRLHRACSAATPFQSHAWLHSWWLSYGAAGRLRVLLARREGRLVGAAPLMLVHRPMPLLVPLGGAISDYGDVVVDEEHAPAALAALARGLERVARHAVVDLREVRPGAAAERLYALWPGPRARLEDSVCMELPALPVEELVTRMAANRAQRVRAKLRKLDALGITARRVPAEEVPEGVGRLLRLHERQWRGRGVNIEHLRPRFHDHLVRAVGAMVPAGQATLTEYTLDGGVVAAGLTLRAGRLGGGYLYGADPVLRERKADVATMLLREDAREAARSGAAVLSLLRGAEPYKNHWRPNTVTSGRLLLARPALEPLLRLHESRARMRERAADVVRSRLPAAREWRGRFNDWRAEGVSVRTGGGGPSER</sequence>
<dbReference type="InterPro" id="IPR038740">
    <property type="entry name" value="BioF2-like_GNAT_dom"/>
</dbReference>
<accession>A0ABP9A475</accession>
<dbReference type="Proteomes" id="UP001501147">
    <property type="component" value="Unassembled WGS sequence"/>
</dbReference>
<proteinExistence type="predicted"/>
<evidence type="ECO:0000313" key="3">
    <source>
        <dbReference type="Proteomes" id="UP001501147"/>
    </source>
</evidence>
<comment type="caution">
    <text evidence="2">The sequence shown here is derived from an EMBL/GenBank/DDBJ whole genome shotgun (WGS) entry which is preliminary data.</text>
</comment>
<dbReference type="EMBL" id="BAABJV010000004">
    <property type="protein sequence ID" value="GAA4773354.1"/>
    <property type="molecule type" value="Genomic_DNA"/>
</dbReference>
<dbReference type="InterPro" id="IPR016181">
    <property type="entry name" value="Acyl_CoA_acyltransferase"/>
</dbReference>
<feature type="domain" description="BioF2-like acetyltransferase" evidence="1">
    <location>
        <begin position="179"/>
        <end position="324"/>
    </location>
</feature>
<dbReference type="SUPFAM" id="SSF55729">
    <property type="entry name" value="Acyl-CoA N-acyltransferases (Nat)"/>
    <property type="match status" value="1"/>
</dbReference>
<organism evidence="2 3">
    <name type="scientific">Streptomyces sanyensis</name>
    <dbReference type="NCBI Taxonomy" id="568869"/>
    <lineage>
        <taxon>Bacteria</taxon>
        <taxon>Bacillati</taxon>
        <taxon>Actinomycetota</taxon>
        <taxon>Actinomycetes</taxon>
        <taxon>Kitasatosporales</taxon>
        <taxon>Streptomycetaceae</taxon>
        <taxon>Streptomyces</taxon>
    </lineage>
</organism>